<dbReference type="Proteomes" id="UP000006727">
    <property type="component" value="Chromosome 2"/>
</dbReference>
<protein>
    <recommendedName>
        <fullName evidence="8">EGF-like domain-containing protein</fullName>
    </recommendedName>
</protein>
<dbReference type="SMART" id="SM00179">
    <property type="entry name" value="EGF_CA"/>
    <property type="match status" value="1"/>
</dbReference>
<evidence type="ECO:0000256" key="2">
    <source>
        <dbReference type="ARBA" id="ARBA00022729"/>
    </source>
</evidence>
<reference evidence="9 11" key="2">
    <citation type="journal article" date="2018" name="Plant J.">
        <title>The Physcomitrella patens chromosome-scale assembly reveals moss genome structure and evolution.</title>
        <authorList>
            <person name="Lang D."/>
            <person name="Ullrich K.K."/>
            <person name="Murat F."/>
            <person name="Fuchs J."/>
            <person name="Jenkins J."/>
            <person name="Haas F.B."/>
            <person name="Piednoel M."/>
            <person name="Gundlach H."/>
            <person name="Van Bel M."/>
            <person name="Meyberg R."/>
            <person name="Vives C."/>
            <person name="Morata J."/>
            <person name="Symeonidi A."/>
            <person name="Hiss M."/>
            <person name="Muchero W."/>
            <person name="Kamisugi Y."/>
            <person name="Saleh O."/>
            <person name="Blanc G."/>
            <person name="Decker E.L."/>
            <person name="van Gessel N."/>
            <person name="Grimwood J."/>
            <person name="Hayes R.D."/>
            <person name="Graham S.W."/>
            <person name="Gunter L.E."/>
            <person name="McDaniel S.F."/>
            <person name="Hoernstein S.N.W."/>
            <person name="Larsson A."/>
            <person name="Li F.W."/>
            <person name="Perroud P.F."/>
            <person name="Phillips J."/>
            <person name="Ranjan P."/>
            <person name="Rokshar D.S."/>
            <person name="Rothfels C.J."/>
            <person name="Schneider L."/>
            <person name="Shu S."/>
            <person name="Stevenson D.W."/>
            <person name="Thummler F."/>
            <person name="Tillich M."/>
            <person name="Villarreal Aguilar J.C."/>
            <person name="Widiez T."/>
            <person name="Wong G.K."/>
            <person name="Wymore A."/>
            <person name="Zhang Y."/>
            <person name="Zimmer A.D."/>
            <person name="Quatrano R.S."/>
            <person name="Mayer K.F.X."/>
            <person name="Goodstein D."/>
            <person name="Casacuberta J.M."/>
            <person name="Vandepoele K."/>
            <person name="Reski R."/>
            <person name="Cuming A.C."/>
            <person name="Tuskan G.A."/>
            <person name="Maumus F."/>
            <person name="Salse J."/>
            <person name="Schmutz J."/>
            <person name="Rensing S.A."/>
        </authorList>
    </citation>
    <scope>NUCLEOTIDE SEQUENCE [LARGE SCALE GENOMIC DNA]</scope>
    <source>
        <strain evidence="10 11">cv. Gransden 2004</strain>
    </source>
</reference>
<dbReference type="RefSeq" id="XP_024368444.1">
    <property type="nucleotide sequence ID" value="XM_024512676.2"/>
</dbReference>
<feature type="signal peptide" evidence="7">
    <location>
        <begin position="1"/>
        <end position="28"/>
    </location>
</feature>
<dbReference type="OrthoDB" id="4405280at2759"/>
<feature type="transmembrane region" description="Helical" evidence="6">
    <location>
        <begin position="85"/>
        <end position="107"/>
    </location>
</feature>
<evidence type="ECO:0000256" key="3">
    <source>
        <dbReference type="ARBA" id="ARBA00022737"/>
    </source>
</evidence>
<dbReference type="Gramene" id="Pp3c2_29610V3.2">
    <property type="protein sequence ID" value="Pp3c2_29610V3.2"/>
    <property type="gene ID" value="Pp3c2_29610"/>
</dbReference>
<organism evidence="9">
    <name type="scientific">Physcomitrium patens</name>
    <name type="common">Spreading-leaved earth moss</name>
    <name type="synonym">Physcomitrella patens</name>
    <dbReference type="NCBI Taxonomy" id="3218"/>
    <lineage>
        <taxon>Eukaryota</taxon>
        <taxon>Viridiplantae</taxon>
        <taxon>Streptophyta</taxon>
        <taxon>Embryophyta</taxon>
        <taxon>Bryophyta</taxon>
        <taxon>Bryophytina</taxon>
        <taxon>Bryopsida</taxon>
        <taxon>Funariidae</taxon>
        <taxon>Funariales</taxon>
        <taxon>Funariaceae</taxon>
        <taxon>Physcomitrium</taxon>
    </lineage>
</organism>
<evidence type="ECO:0000313" key="9">
    <source>
        <dbReference type="EMBL" id="PNR60597.1"/>
    </source>
</evidence>
<dbReference type="Gene3D" id="2.10.25.10">
    <property type="entry name" value="Laminin"/>
    <property type="match status" value="1"/>
</dbReference>
<dbReference type="Pfam" id="PF12947">
    <property type="entry name" value="EGF_3"/>
    <property type="match status" value="1"/>
</dbReference>
<keyword evidence="11" id="KW-1185">Reference proteome</keyword>
<dbReference type="FunFam" id="2.10.25.10:FF:000038">
    <property type="entry name" value="Fibrillin 2"/>
    <property type="match status" value="1"/>
</dbReference>
<dbReference type="GO" id="GO:0005509">
    <property type="term" value="F:calcium ion binding"/>
    <property type="evidence" value="ECO:0007669"/>
    <property type="project" value="InterPro"/>
</dbReference>
<dbReference type="EMBL" id="ABEU02000002">
    <property type="protein sequence ID" value="PNR60597.1"/>
    <property type="molecule type" value="Genomic_DNA"/>
</dbReference>
<evidence type="ECO:0000313" key="11">
    <source>
        <dbReference type="Proteomes" id="UP000006727"/>
    </source>
</evidence>
<keyword evidence="6" id="KW-1133">Transmembrane helix</keyword>
<feature type="domain" description="EGF-like" evidence="8">
    <location>
        <begin position="30"/>
        <end position="70"/>
    </location>
</feature>
<dbReference type="Gramene" id="Pp3c2_29610V3.4">
    <property type="protein sequence ID" value="Pp3c2_29610V3.4"/>
    <property type="gene ID" value="Pp3c2_29610"/>
</dbReference>
<dbReference type="CDD" id="cd00054">
    <property type="entry name" value="EGF_CA"/>
    <property type="match status" value="1"/>
</dbReference>
<name>A9RQA2_PHYPA</name>
<reference evidence="9 11" key="1">
    <citation type="journal article" date="2008" name="Science">
        <title>The Physcomitrella genome reveals evolutionary insights into the conquest of land by plants.</title>
        <authorList>
            <person name="Rensing S."/>
            <person name="Lang D."/>
            <person name="Zimmer A."/>
            <person name="Terry A."/>
            <person name="Salamov A."/>
            <person name="Shapiro H."/>
            <person name="Nishiyama T."/>
            <person name="Perroud P.-F."/>
            <person name="Lindquist E."/>
            <person name="Kamisugi Y."/>
            <person name="Tanahashi T."/>
            <person name="Sakakibara K."/>
            <person name="Fujita T."/>
            <person name="Oishi K."/>
            <person name="Shin-I T."/>
            <person name="Kuroki Y."/>
            <person name="Toyoda A."/>
            <person name="Suzuki Y."/>
            <person name="Hashimoto A."/>
            <person name="Yamaguchi K."/>
            <person name="Sugano A."/>
            <person name="Kohara Y."/>
            <person name="Fujiyama A."/>
            <person name="Anterola A."/>
            <person name="Aoki S."/>
            <person name="Ashton N."/>
            <person name="Barbazuk W.B."/>
            <person name="Barker E."/>
            <person name="Bennetzen J."/>
            <person name="Bezanilla M."/>
            <person name="Blankenship R."/>
            <person name="Cho S.H."/>
            <person name="Dutcher S."/>
            <person name="Estelle M."/>
            <person name="Fawcett J.A."/>
            <person name="Gundlach H."/>
            <person name="Hanada K."/>
            <person name="Heyl A."/>
            <person name="Hicks K.A."/>
            <person name="Hugh J."/>
            <person name="Lohr M."/>
            <person name="Mayer K."/>
            <person name="Melkozernov A."/>
            <person name="Murata T."/>
            <person name="Nelson D."/>
            <person name="Pils B."/>
            <person name="Prigge M."/>
            <person name="Reiss B."/>
            <person name="Renner T."/>
            <person name="Rombauts S."/>
            <person name="Rushton P."/>
            <person name="Sanderfoot A."/>
            <person name="Schween G."/>
            <person name="Shiu S.-H."/>
            <person name="Stueber K."/>
            <person name="Theodoulou F.L."/>
            <person name="Tu H."/>
            <person name="Van de Peer Y."/>
            <person name="Verrier P.J."/>
            <person name="Waters E."/>
            <person name="Wood A."/>
            <person name="Yang L."/>
            <person name="Cove D."/>
            <person name="Cuming A."/>
            <person name="Hasebe M."/>
            <person name="Lucas S."/>
            <person name="Mishler D.B."/>
            <person name="Reski R."/>
            <person name="Grigoriev I."/>
            <person name="Quatrano R.S."/>
            <person name="Boore J.L."/>
        </authorList>
    </citation>
    <scope>NUCLEOTIDE SEQUENCE [LARGE SCALE GENOMIC DNA]</scope>
    <source>
        <strain evidence="10 11">cv. Gransden 2004</strain>
    </source>
</reference>
<evidence type="ECO:0000313" key="10">
    <source>
        <dbReference type="EnsemblPlants" id="Pp3c2_29610V3.1"/>
    </source>
</evidence>
<dbReference type="RefSeq" id="XP_073386030.1">
    <property type="nucleotide sequence ID" value="XM_073529929.1"/>
</dbReference>
<dbReference type="InterPro" id="IPR000742">
    <property type="entry name" value="EGF"/>
</dbReference>
<evidence type="ECO:0000256" key="1">
    <source>
        <dbReference type="ARBA" id="ARBA00022536"/>
    </source>
</evidence>
<evidence type="ECO:0000256" key="6">
    <source>
        <dbReference type="SAM" id="Phobius"/>
    </source>
</evidence>
<dbReference type="PROSITE" id="PS00010">
    <property type="entry name" value="ASX_HYDROXYL"/>
    <property type="match status" value="1"/>
</dbReference>
<keyword evidence="2 7" id="KW-0732">Signal</keyword>
<dbReference type="PROSITE" id="PS50026">
    <property type="entry name" value="EGF_3"/>
    <property type="match status" value="1"/>
</dbReference>
<accession>A9RQA2</accession>
<feature type="chain" id="PRO_5014297853" description="EGF-like domain-containing protein" evidence="7">
    <location>
        <begin position="29"/>
        <end position="155"/>
    </location>
</feature>
<keyword evidence="1 5" id="KW-0245">EGF-like domain</keyword>
<gene>
    <name evidence="10" type="primary">LOC112278837</name>
    <name evidence="9" type="ORF">PHYPA_003390</name>
</gene>
<dbReference type="RefSeq" id="XP_024368446.1">
    <property type="nucleotide sequence ID" value="XM_024512678.2"/>
</dbReference>
<dbReference type="EnsemblPlants" id="Pp3c2_29610V3.3">
    <property type="protein sequence ID" value="Pp3c2_29610V3.3"/>
    <property type="gene ID" value="Pp3c2_29610"/>
</dbReference>
<evidence type="ECO:0000256" key="7">
    <source>
        <dbReference type="SAM" id="SignalP"/>
    </source>
</evidence>
<sequence length="155" mass="16911">MEGWARKILVLLTVLTLCEVLQFQAAEAQIVNECRTGRALCDINAFCIDTATSYYCNCKRGYTGDGRYGEGHTGCVKHRFSKWQVVTSIVGSILGALLILYCCIACIRGSLRARSRSAMEQQGGPAYGYPAQPYPPQQGIPMYPTNKVPPPAGVV</sequence>
<dbReference type="InterPro" id="IPR001881">
    <property type="entry name" value="EGF-like_Ca-bd_dom"/>
</dbReference>
<evidence type="ECO:0000256" key="5">
    <source>
        <dbReference type="PROSITE-ProRule" id="PRU00076"/>
    </source>
</evidence>
<dbReference type="InterPro" id="IPR024731">
    <property type="entry name" value="NELL2-like_EGF"/>
</dbReference>
<dbReference type="PaxDb" id="3218-PP1S22_93V6.2"/>
<dbReference type="HOGENOM" id="CLU_1698448_0_0_1"/>
<dbReference type="SUPFAM" id="SSF57196">
    <property type="entry name" value="EGF/Laminin"/>
    <property type="match status" value="1"/>
</dbReference>
<keyword evidence="4" id="KW-1015">Disulfide bond</keyword>
<dbReference type="SMART" id="SM00181">
    <property type="entry name" value="EGF"/>
    <property type="match status" value="1"/>
</dbReference>
<keyword evidence="3" id="KW-0677">Repeat</keyword>
<keyword evidence="6" id="KW-0472">Membrane</keyword>
<dbReference type="EnsemblPlants" id="Pp3c2_29610V3.4">
    <property type="protein sequence ID" value="Pp3c2_29610V3.4"/>
    <property type="gene ID" value="Pp3c2_29610"/>
</dbReference>
<dbReference type="EnsemblPlants" id="Pp3c2_29610V3.1">
    <property type="protein sequence ID" value="Pp3c2_29610V3.1"/>
    <property type="gene ID" value="Pp3c2_29610"/>
</dbReference>
<evidence type="ECO:0000259" key="8">
    <source>
        <dbReference type="PROSITE" id="PS50026"/>
    </source>
</evidence>
<reference evidence="10" key="3">
    <citation type="submission" date="2020-12" db="UniProtKB">
        <authorList>
            <consortium name="EnsemblPlants"/>
        </authorList>
    </citation>
    <scope>IDENTIFICATION</scope>
</reference>
<proteinExistence type="predicted"/>
<dbReference type="RefSeq" id="XP_024368445.1">
    <property type="nucleotide sequence ID" value="XM_024512677.2"/>
</dbReference>
<dbReference type="Gramene" id="Pp3c2_29610V3.3">
    <property type="protein sequence ID" value="Pp3c2_29610V3.3"/>
    <property type="gene ID" value="Pp3c2_29610"/>
</dbReference>
<keyword evidence="6" id="KW-0812">Transmembrane</keyword>
<dbReference type="AlphaFoldDB" id="A9RQA2"/>
<dbReference type="GeneID" id="112278837"/>
<dbReference type="Gramene" id="Pp3c2_29610V3.1">
    <property type="protein sequence ID" value="Pp3c2_29610V3.1"/>
    <property type="gene ID" value="Pp3c2_29610"/>
</dbReference>
<evidence type="ECO:0000256" key="4">
    <source>
        <dbReference type="ARBA" id="ARBA00023157"/>
    </source>
</evidence>
<dbReference type="EnsemblPlants" id="Pp3c2_29610V3.2">
    <property type="protein sequence ID" value="Pp3c2_29610V3.2"/>
    <property type="gene ID" value="Pp3c2_29610"/>
</dbReference>
<dbReference type="InterPro" id="IPR000152">
    <property type="entry name" value="EGF-type_Asp/Asn_hydroxyl_site"/>
</dbReference>
<comment type="caution">
    <text evidence="5">Lacks conserved residue(s) required for the propagation of feature annotation.</text>
</comment>